<dbReference type="RefSeq" id="WP_284203951.1">
    <property type="nucleotide sequence ID" value="NZ_BSPQ01000005.1"/>
</dbReference>
<dbReference type="PANTHER" id="PTHR43065">
    <property type="entry name" value="SENSOR HISTIDINE KINASE"/>
    <property type="match status" value="1"/>
</dbReference>
<dbReference type="CDD" id="cd00075">
    <property type="entry name" value="HATPase"/>
    <property type="match status" value="1"/>
</dbReference>
<proteinExistence type="predicted"/>
<accession>A0ABQ6E0G6</accession>
<evidence type="ECO:0000259" key="5">
    <source>
        <dbReference type="PROSITE" id="PS50109"/>
    </source>
</evidence>
<comment type="catalytic activity">
    <reaction evidence="1">
        <text>ATP + protein L-histidine = ADP + protein N-phospho-L-histidine.</text>
        <dbReference type="EC" id="2.7.13.3"/>
    </reaction>
</comment>
<dbReference type="InterPro" id="IPR036097">
    <property type="entry name" value="HisK_dim/P_sf"/>
</dbReference>
<organism evidence="6 7">
    <name type="scientific">Psychromonas marina</name>
    <dbReference type="NCBI Taxonomy" id="88364"/>
    <lineage>
        <taxon>Bacteria</taxon>
        <taxon>Pseudomonadati</taxon>
        <taxon>Pseudomonadota</taxon>
        <taxon>Gammaproteobacteria</taxon>
        <taxon>Alteromonadales</taxon>
        <taxon>Psychromonadaceae</taxon>
        <taxon>Psychromonas</taxon>
    </lineage>
</organism>
<keyword evidence="3" id="KW-0597">Phosphoprotein</keyword>
<dbReference type="CDD" id="cd00082">
    <property type="entry name" value="HisKA"/>
    <property type="match status" value="1"/>
</dbReference>
<dbReference type="EMBL" id="BSPQ01000005">
    <property type="protein sequence ID" value="GLS90837.1"/>
    <property type="molecule type" value="Genomic_DNA"/>
</dbReference>
<evidence type="ECO:0000259" key="4">
    <source>
        <dbReference type="PROSITE" id="PS50042"/>
    </source>
</evidence>
<dbReference type="InterPro" id="IPR005467">
    <property type="entry name" value="His_kinase_dom"/>
</dbReference>
<sequence>MLTMLCVDSDLQRLTQVKQDLLPLSATLDLVTATSIKTAIELILKNEKKIALILSAQYLNDGDALALFRHPQCQLMGKIIYAPDPCVRQMIDCINQGHINYFLQLPYQKLSFTQIIQTQMSNYRITHYQRKQLSQKGRTERAVNKTCLLDANNQDNESTGFQDKFLDYSLYSDAELSSLMIKSLHQLLENNDEKQVRRRYRANHILTREGEKNNFLWFITKGEVLLKKRNARGETQDITIMQAGSMVGGMSFLTEEAAFSTGITLVDTEVLKVDSITFSQITQSNTALLAPFTNLLLRNFNRRLQQSIATELALQESLQSLDAAHTQLIESEKMAVLGQLVAGVAHELNNPVAAILRGSDTLITQVTALLSEISKNAFSQFAQKTFQQGLSITPLSTSESRLRTKNLLKLVDDKKLAKKLVNMHLTDVDIPLAEGRDFTETVNLLHQFHQVGTILRNSNACATRIADLVKSLKHYAGQDCDASAQTDIHEGLEETLIIFENKLKYYQVTKEYQQLPKIDCHPIELEQVWTNIISNAIDAIESTGSEGELKISTLYLPYDESPKVQVIIEDNGPGMPKHVLEKIFELNYTSKREGNFGLGIGLTICSQIIKRHGGNIEVESEPNVFTRFIITLPVSSAYIEKDR</sequence>
<dbReference type="InterPro" id="IPR036890">
    <property type="entry name" value="HATPase_C_sf"/>
</dbReference>
<dbReference type="InterPro" id="IPR004358">
    <property type="entry name" value="Sig_transdc_His_kin-like_C"/>
</dbReference>
<dbReference type="Pfam" id="PF00027">
    <property type="entry name" value="cNMP_binding"/>
    <property type="match status" value="1"/>
</dbReference>
<feature type="domain" description="Cyclic nucleotide-binding" evidence="4">
    <location>
        <begin position="175"/>
        <end position="299"/>
    </location>
</feature>
<dbReference type="InterPro" id="IPR014710">
    <property type="entry name" value="RmlC-like_jellyroll"/>
</dbReference>
<dbReference type="Gene3D" id="2.60.120.10">
    <property type="entry name" value="Jelly Rolls"/>
    <property type="match status" value="1"/>
</dbReference>
<dbReference type="EC" id="2.7.13.3" evidence="2"/>
<dbReference type="Pfam" id="PF02518">
    <property type="entry name" value="HATPase_c"/>
    <property type="match status" value="1"/>
</dbReference>
<dbReference type="InterPro" id="IPR003661">
    <property type="entry name" value="HisK_dim/P_dom"/>
</dbReference>
<dbReference type="SUPFAM" id="SSF55874">
    <property type="entry name" value="ATPase domain of HSP90 chaperone/DNA topoisomerase II/histidine kinase"/>
    <property type="match status" value="1"/>
</dbReference>
<dbReference type="Proteomes" id="UP001157353">
    <property type="component" value="Unassembled WGS sequence"/>
</dbReference>
<reference evidence="7" key="1">
    <citation type="journal article" date="2019" name="Int. J. Syst. Evol. Microbiol.">
        <title>The Global Catalogue of Microorganisms (GCM) 10K type strain sequencing project: providing services to taxonomists for standard genome sequencing and annotation.</title>
        <authorList>
            <consortium name="The Broad Institute Genomics Platform"/>
            <consortium name="The Broad Institute Genome Sequencing Center for Infectious Disease"/>
            <person name="Wu L."/>
            <person name="Ma J."/>
        </authorList>
    </citation>
    <scope>NUCLEOTIDE SEQUENCE [LARGE SCALE GENOMIC DNA]</scope>
    <source>
        <strain evidence="7">NBRC 103166</strain>
    </source>
</reference>
<comment type="caution">
    <text evidence="6">The sequence shown here is derived from an EMBL/GenBank/DDBJ whole genome shotgun (WGS) entry which is preliminary data.</text>
</comment>
<gene>
    <name evidence="6" type="ORF">GCM10007916_19040</name>
</gene>
<evidence type="ECO:0000313" key="6">
    <source>
        <dbReference type="EMBL" id="GLS90837.1"/>
    </source>
</evidence>
<evidence type="ECO:0000256" key="3">
    <source>
        <dbReference type="ARBA" id="ARBA00022553"/>
    </source>
</evidence>
<dbReference type="PROSITE" id="PS50109">
    <property type="entry name" value="HIS_KIN"/>
    <property type="match status" value="1"/>
</dbReference>
<name>A0ABQ6E0G6_9GAMM</name>
<evidence type="ECO:0000313" key="7">
    <source>
        <dbReference type="Proteomes" id="UP001157353"/>
    </source>
</evidence>
<dbReference type="CDD" id="cd00038">
    <property type="entry name" value="CAP_ED"/>
    <property type="match status" value="1"/>
</dbReference>
<dbReference type="InterPro" id="IPR018490">
    <property type="entry name" value="cNMP-bd_dom_sf"/>
</dbReference>
<dbReference type="PROSITE" id="PS50042">
    <property type="entry name" value="CNMP_BINDING_3"/>
    <property type="match status" value="1"/>
</dbReference>
<dbReference type="SUPFAM" id="SSF47384">
    <property type="entry name" value="Homodimeric domain of signal transducing histidine kinase"/>
    <property type="match status" value="1"/>
</dbReference>
<dbReference type="Gene3D" id="3.30.565.10">
    <property type="entry name" value="Histidine kinase-like ATPase, C-terminal domain"/>
    <property type="match status" value="1"/>
</dbReference>
<keyword evidence="7" id="KW-1185">Reference proteome</keyword>
<dbReference type="SMART" id="SM00100">
    <property type="entry name" value="cNMP"/>
    <property type="match status" value="1"/>
</dbReference>
<evidence type="ECO:0000256" key="1">
    <source>
        <dbReference type="ARBA" id="ARBA00000085"/>
    </source>
</evidence>
<dbReference type="PRINTS" id="PR00344">
    <property type="entry name" value="BCTRLSENSOR"/>
</dbReference>
<protein>
    <recommendedName>
        <fullName evidence="2">histidine kinase</fullName>
        <ecNumber evidence="2">2.7.13.3</ecNumber>
    </recommendedName>
</protein>
<dbReference type="InterPro" id="IPR000595">
    <property type="entry name" value="cNMP-bd_dom"/>
</dbReference>
<dbReference type="Gene3D" id="1.10.287.130">
    <property type="match status" value="1"/>
</dbReference>
<feature type="domain" description="Histidine kinase" evidence="5">
    <location>
        <begin position="522"/>
        <end position="636"/>
    </location>
</feature>
<evidence type="ECO:0000256" key="2">
    <source>
        <dbReference type="ARBA" id="ARBA00012438"/>
    </source>
</evidence>
<dbReference type="SMART" id="SM00387">
    <property type="entry name" value="HATPase_c"/>
    <property type="match status" value="1"/>
</dbReference>
<dbReference type="SUPFAM" id="SSF51206">
    <property type="entry name" value="cAMP-binding domain-like"/>
    <property type="match status" value="1"/>
</dbReference>
<dbReference type="InterPro" id="IPR003594">
    <property type="entry name" value="HATPase_dom"/>
</dbReference>
<dbReference type="PANTHER" id="PTHR43065:SF48">
    <property type="entry name" value="HISTIDINE KINASE"/>
    <property type="match status" value="1"/>
</dbReference>